<comment type="caution">
    <text evidence="2">The sequence shown here is derived from an EMBL/GenBank/DDBJ whole genome shotgun (WGS) entry which is preliminary data.</text>
</comment>
<dbReference type="Gene3D" id="2.60.120.10">
    <property type="entry name" value="Jelly Rolls"/>
    <property type="match status" value="1"/>
</dbReference>
<reference evidence="2 3" key="1">
    <citation type="submission" date="2024-10" db="EMBL/GenBank/DDBJ databases">
        <title>The Natural Products Discovery Center: Release of the First 8490 Sequenced Strains for Exploring Actinobacteria Biosynthetic Diversity.</title>
        <authorList>
            <person name="Kalkreuter E."/>
            <person name="Kautsar S.A."/>
            <person name="Yang D."/>
            <person name="Bader C.D."/>
            <person name="Teijaro C.N."/>
            <person name="Fluegel L."/>
            <person name="Davis C.M."/>
            <person name="Simpson J.R."/>
            <person name="Lauterbach L."/>
            <person name="Steele A.D."/>
            <person name="Gui C."/>
            <person name="Meng S."/>
            <person name="Li G."/>
            <person name="Viehrig K."/>
            <person name="Ye F."/>
            <person name="Su P."/>
            <person name="Kiefer A.F."/>
            <person name="Nichols A."/>
            <person name="Cepeda A.J."/>
            <person name="Yan W."/>
            <person name="Fan B."/>
            <person name="Jiang Y."/>
            <person name="Adhikari A."/>
            <person name="Zheng C.-J."/>
            <person name="Schuster L."/>
            <person name="Cowan T.M."/>
            <person name="Smanski M.J."/>
            <person name="Chevrette M.G."/>
            <person name="De Carvalho L.P.S."/>
            <person name="Shen B."/>
        </authorList>
    </citation>
    <scope>NUCLEOTIDE SEQUENCE [LARGE SCALE GENOMIC DNA]</scope>
    <source>
        <strain evidence="2 3">NPDC050545</strain>
    </source>
</reference>
<dbReference type="EMBL" id="JBITGY010000011">
    <property type="protein sequence ID" value="MFI6503014.1"/>
    <property type="molecule type" value="Genomic_DNA"/>
</dbReference>
<name>A0ABW7Z8N0_9ACTN</name>
<dbReference type="CDD" id="cd02209">
    <property type="entry name" value="cupin_XRE_C"/>
    <property type="match status" value="1"/>
</dbReference>
<sequence>MPRLAMALGTTVGGLLDERPAGRVVALRRGEQAVIRDEAGWERRILSPGVPGVEFEFIRTVVPAGVRVGAFAAHAPGSREYVAVETGGLVVEVDGERVLLGPGDSVYYEGDCVHSFVNEGDVECVYYTAMHVERSPG</sequence>
<dbReference type="InterPro" id="IPR011051">
    <property type="entry name" value="RmlC_Cupin_sf"/>
</dbReference>
<evidence type="ECO:0000259" key="1">
    <source>
        <dbReference type="Pfam" id="PF07883"/>
    </source>
</evidence>
<organism evidence="2 3">
    <name type="scientific">Nonomuraea typhae</name>
    <dbReference type="NCBI Taxonomy" id="2603600"/>
    <lineage>
        <taxon>Bacteria</taxon>
        <taxon>Bacillati</taxon>
        <taxon>Actinomycetota</taxon>
        <taxon>Actinomycetes</taxon>
        <taxon>Streptosporangiales</taxon>
        <taxon>Streptosporangiaceae</taxon>
        <taxon>Nonomuraea</taxon>
    </lineage>
</organism>
<protein>
    <submittedName>
        <fullName evidence="2">Cupin domain-containing protein</fullName>
    </submittedName>
</protein>
<evidence type="ECO:0000313" key="2">
    <source>
        <dbReference type="EMBL" id="MFI6503014.1"/>
    </source>
</evidence>
<dbReference type="Proteomes" id="UP001612741">
    <property type="component" value="Unassembled WGS sequence"/>
</dbReference>
<accession>A0ABW7Z8N0</accession>
<dbReference type="Pfam" id="PF07883">
    <property type="entry name" value="Cupin_2"/>
    <property type="match status" value="1"/>
</dbReference>
<keyword evidence="3" id="KW-1185">Reference proteome</keyword>
<dbReference type="InterPro" id="IPR013096">
    <property type="entry name" value="Cupin_2"/>
</dbReference>
<dbReference type="InterPro" id="IPR014710">
    <property type="entry name" value="RmlC-like_jellyroll"/>
</dbReference>
<proteinExistence type="predicted"/>
<dbReference type="RefSeq" id="WP_397088751.1">
    <property type="nucleotide sequence ID" value="NZ_JBITGY010000011.1"/>
</dbReference>
<feature type="domain" description="Cupin type-2" evidence="1">
    <location>
        <begin position="70"/>
        <end position="128"/>
    </location>
</feature>
<gene>
    <name evidence="2" type="ORF">ACIBG2_36930</name>
</gene>
<dbReference type="SUPFAM" id="SSF51182">
    <property type="entry name" value="RmlC-like cupins"/>
    <property type="match status" value="1"/>
</dbReference>
<evidence type="ECO:0000313" key="3">
    <source>
        <dbReference type="Proteomes" id="UP001612741"/>
    </source>
</evidence>